<organism evidence="8 9">
    <name type="scientific">Psychroflexus aurantiacus</name>
    <dbReference type="NCBI Taxonomy" id="2709310"/>
    <lineage>
        <taxon>Bacteria</taxon>
        <taxon>Pseudomonadati</taxon>
        <taxon>Bacteroidota</taxon>
        <taxon>Flavobacteriia</taxon>
        <taxon>Flavobacteriales</taxon>
        <taxon>Flavobacteriaceae</taxon>
        <taxon>Psychroflexus</taxon>
    </lineage>
</organism>
<dbReference type="EC" id="2.1.1.297" evidence="1"/>
<dbReference type="SUPFAM" id="SSF53335">
    <property type="entry name" value="S-adenosyl-L-methionine-dependent methyltransferases"/>
    <property type="match status" value="1"/>
</dbReference>
<dbReference type="Pfam" id="PF17827">
    <property type="entry name" value="PrmC_N"/>
    <property type="match status" value="1"/>
</dbReference>
<keyword evidence="9" id="KW-1185">Reference proteome</keyword>
<dbReference type="CDD" id="cd02440">
    <property type="entry name" value="AdoMet_MTases"/>
    <property type="match status" value="1"/>
</dbReference>
<keyword evidence="3 8" id="KW-0808">Transferase</keyword>
<name>A0A6B3QZD3_9FLAO</name>
<evidence type="ECO:0000256" key="5">
    <source>
        <dbReference type="ARBA" id="ARBA00048391"/>
    </source>
</evidence>
<evidence type="ECO:0000313" key="9">
    <source>
        <dbReference type="Proteomes" id="UP000478505"/>
    </source>
</evidence>
<dbReference type="InterPro" id="IPR050320">
    <property type="entry name" value="N5-glutamine_MTase"/>
</dbReference>
<accession>A0A6B3QZD3</accession>
<dbReference type="RefSeq" id="WP_164003835.1">
    <property type="nucleotide sequence ID" value="NZ_JAAIKD010000002.1"/>
</dbReference>
<evidence type="ECO:0000259" key="7">
    <source>
        <dbReference type="Pfam" id="PF17827"/>
    </source>
</evidence>
<dbReference type="GO" id="GO:0003676">
    <property type="term" value="F:nucleic acid binding"/>
    <property type="evidence" value="ECO:0007669"/>
    <property type="project" value="InterPro"/>
</dbReference>
<evidence type="ECO:0000259" key="6">
    <source>
        <dbReference type="Pfam" id="PF05175"/>
    </source>
</evidence>
<evidence type="ECO:0000256" key="1">
    <source>
        <dbReference type="ARBA" id="ARBA00012771"/>
    </source>
</evidence>
<gene>
    <name evidence="8" type="primary">prmC</name>
    <name evidence="8" type="ORF">G3567_02910</name>
</gene>
<dbReference type="PANTHER" id="PTHR18895:SF74">
    <property type="entry name" value="MTRF1L RELEASE FACTOR GLUTAMINE METHYLTRANSFERASE"/>
    <property type="match status" value="1"/>
</dbReference>
<dbReference type="InterPro" id="IPR004556">
    <property type="entry name" value="HemK-like"/>
</dbReference>
<protein>
    <recommendedName>
        <fullName evidence="1">peptide chain release factor N(5)-glutamine methyltransferase</fullName>
        <ecNumber evidence="1">2.1.1.297</ecNumber>
    </recommendedName>
</protein>
<dbReference type="Pfam" id="PF05175">
    <property type="entry name" value="MTS"/>
    <property type="match status" value="1"/>
</dbReference>
<dbReference type="Gene3D" id="3.40.50.150">
    <property type="entry name" value="Vaccinia Virus protein VP39"/>
    <property type="match status" value="1"/>
</dbReference>
<evidence type="ECO:0000256" key="2">
    <source>
        <dbReference type="ARBA" id="ARBA00022603"/>
    </source>
</evidence>
<evidence type="ECO:0000256" key="3">
    <source>
        <dbReference type="ARBA" id="ARBA00022679"/>
    </source>
</evidence>
<dbReference type="EMBL" id="JAAIKD010000002">
    <property type="protein sequence ID" value="NEV93098.1"/>
    <property type="molecule type" value="Genomic_DNA"/>
</dbReference>
<evidence type="ECO:0000256" key="4">
    <source>
        <dbReference type="ARBA" id="ARBA00022691"/>
    </source>
</evidence>
<dbReference type="Proteomes" id="UP000478505">
    <property type="component" value="Unassembled WGS sequence"/>
</dbReference>
<keyword evidence="4" id="KW-0949">S-adenosyl-L-methionine</keyword>
<reference evidence="8 9" key="1">
    <citation type="submission" date="2020-02" db="EMBL/GenBank/DDBJ databases">
        <title>Flavobacteriaceae Psychroflexus bacterium YR1-1, complete genome.</title>
        <authorList>
            <person name="Li Y."/>
            <person name="Wu S."/>
        </authorList>
    </citation>
    <scope>NUCLEOTIDE SEQUENCE [LARGE SCALE GENOMIC DNA]</scope>
    <source>
        <strain evidence="8 9">YR1-1</strain>
    </source>
</reference>
<comment type="caution">
    <text evidence="8">The sequence shown here is derived from an EMBL/GenBank/DDBJ whole genome shotgun (WGS) entry which is preliminary data.</text>
</comment>
<dbReference type="AlphaFoldDB" id="A0A6B3QZD3"/>
<keyword evidence="2 8" id="KW-0489">Methyltransferase</keyword>
<dbReference type="GO" id="GO:0102559">
    <property type="term" value="F:peptide chain release factor N(5)-glutamine methyltransferase activity"/>
    <property type="evidence" value="ECO:0007669"/>
    <property type="project" value="UniProtKB-EC"/>
</dbReference>
<dbReference type="NCBIfam" id="TIGR00536">
    <property type="entry name" value="hemK_fam"/>
    <property type="match status" value="1"/>
</dbReference>
<feature type="domain" description="Methyltransferase small" evidence="6">
    <location>
        <begin position="115"/>
        <end position="207"/>
    </location>
</feature>
<dbReference type="PROSITE" id="PS00092">
    <property type="entry name" value="N6_MTASE"/>
    <property type="match status" value="1"/>
</dbReference>
<proteinExistence type="predicted"/>
<dbReference type="NCBIfam" id="TIGR03534">
    <property type="entry name" value="RF_mod_PrmC"/>
    <property type="match status" value="1"/>
</dbReference>
<dbReference type="InterPro" id="IPR040758">
    <property type="entry name" value="PrmC_N"/>
</dbReference>
<dbReference type="Gene3D" id="1.10.8.10">
    <property type="entry name" value="DNA helicase RuvA subunit, C-terminal domain"/>
    <property type="match status" value="1"/>
</dbReference>
<dbReference type="PANTHER" id="PTHR18895">
    <property type="entry name" value="HEMK METHYLTRANSFERASE"/>
    <property type="match status" value="1"/>
</dbReference>
<feature type="domain" description="Release factor glutamine methyltransferase N-terminal" evidence="7">
    <location>
        <begin position="22"/>
        <end position="77"/>
    </location>
</feature>
<dbReference type="InterPro" id="IPR002052">
    <property type="entry name" value="DNA_methylase_N6_adenine_CS"/>
</dbReference>
<sequence length="289" mass="33215">MTNLKMLKKEFLEDLSSVYDRDEAATFFSWLAEDLFGLKTHDLLLNAEADLDETQLLKFEEARERLKNEEPIQYILGYVEFLGLKLKVSSDVLIPRPETEELVQWILDDYQFSRLQLNLIDLGTGSGCIPIALAKHLHQAKIKAFDISAAALQLGASNLLRSLGEEGLKTKGSSIEFIQADILELERLPEADLVVSNPPYVKRDEQVQMKANVLKNEPHLALFVENEDPLIFYRKIAELTSQMTKTPVVYLEINQYLAQETCRLFEDFGFQHIELRKDFRGNDRMLKAY</sequence>
<dbReference type="InterPro" id="IPR029063">
    <property type="entry name" value="SAM-dependent_MTases_sf"/>
</dbReference>
<dbReference type="GO" id="GO:0032259">
    <property type="term" value="P:methylation"/>
    <property type="evidence" value="ECO:0007669"/>
    <property type="project" value="UniProtKB-KW"/>
</dbReference>
<evidence type="ECO:0000313" key="8">
    <source>
        <dbReference type="EMBL" id="NEV93098.1"/>
    </source>
</evidence>
<comment type="catalytic activity">
    <reaction evidence="5">
        <text>L-glutaminyl-[peptide chain release factor] + S-adenosyl-L-methionine = N(5)-methyl-L-glutaminyl-[peptide chain release factor] + S-adenosyl-L-homocysteine + H(+)</text>
        <dbReference type="Rhea" id="RHEA:42896"/>
        <dbReference type="Rhea" id="RHEA-COMP:10271"/>
        <dbReference type="Rhea" id="RHEA-COMP:10272"/>
        <dbReference type="ChEBI" id="CHEBI:15378"/>
        <dbReference type="ChEBI" id="CHEBI:30011"/>
        <dbReference type="ChEBI" id="CHEBI:57856"/>
        <dbReference type="ChEBI" id="CHEBI:59789"/>
        <dbReference type="ChEBI" id="CHEBI:61891"/>
        <dbReference type="EC" id="2.1.1.297"/>
    </reaction>
</comment>
<dbReference type="InterPro" id="IPR007848">
    <property type="entry name" value="Small_mtfrase_dom"/>
</dbReference>
<dbReference type="InterPro" id="IPR019874">
    <property type="entry name" value="RF_methyltr_PrmC"/>
</dbReference>